<dbReference type="Pfam" id="PF05114">
    <property type="entry name" value="MbnB_TglH_ChrH"/>
    <property type="match status" value="1"/>
</dbReference>
<accession>A0A917Z7V5</accession>
<gene>
    <name evidence="3" type="ORF">GCM10011348_06040</name>
</gene>
<proteinExistence type="inferred from homology"/>
<evidence type="ECO:0000256" key="2">
    <source>
        <dbReference type="SAM" id="MobiDB-lite"/>
    </source>
</evidence>
<organism evidence="3 4">
    <name type="scientific">Marinobacterium nitratireducens</name>
    <dbReference type="NCBI Taxonomy" id="518897"/>
    <lineage>
        <taxon>Bacteria</taxon>
        <taxon>Pseudomonadati</taxon>
        <taxon>Pseudomonadota</taxon>
        <taxon>Gammaproteobacteria</taxon>
        <taxon>Oceanospirillales</taxon>
        <taxon>Oceanospirillaceae</taxon>
        <taxon>Marinobacterium</taxon>
    </lineage>
</organism>
<reference evidence="3 4" key="1">
    <citation type="journal article" date="2014" name="Int. J. Syst. Evol. Microbiol.">
        <title>Complete genome sequence of Corynebacterium casei LMG S-19264T (=DSM 44701T), isolated from a smear-ripened cheese.</title>
        <authorList>
            <consortium name="US DOE Joint Genome Institute (JGI-PGF)"/>
            <person name="Walter F."/>
            <person name="Albersmeier A."/>
            <person name="Kalinowski J."/>
            <person name="Ruckert C."/>
        </authorList>
    </citation>
    <scope>NUCLEOTIDE SEQUENCE [LARGE SCALE GENOMIC DNA]</scope>
    <source>
        <strain evidence="3 4">CGMCC 1.7286</strain>
    </source>
</reference>
<dbReference type="NCBIfam" id="NF003818">
    <property type="entry name" value="PRK05409.1"/>
    <property type="match status" value="1"/>
</dbReference>
<dbReference type="Gene3D" id="3.20.20.150">
    <property type="entry name" value="Divalent-metal-dependent TIM barrel enzymes"/>
    <property type="match status" value="1"/>
</dbReference>
<dbReference type="InterPro" id="IPR036237">
    <property type="entry name" value="Xyl_isomerase-like_sf"/>
</dbReference>
<dbReference type="HAMAP" id="MF_00697">
    <property type="entry name" value="UPF0276"/>
    <property type="match status" value="1"/>
</dbReference>
<dbReference type="Proteomes" id="UP000599578">
    <property type="component" value="Unassembled WGS sequence"/>
</dbReference>
<comment type="similarity">
    <text evidence="1">Belongs to the UPF0276 family.</text>
</comment>
<evidence type="ECO:0000256" key="1">
    <source>
        <dbReference type="HAMAP-Rule" id="MF_00697"/>
    </source>
</evidence>
<dbReference type="PANTHER" id="PTHR42194">
    <property type="entry name" value="UPF0276 PROTEIN HI_1600"/>
    <property type="match status" value="1"/>
</dbReference>
<comment type="caution">
    <text evidence="3">The sequence shown here is derived from an EMBL/GenBank/DDBJ whole genome shotgun (WGS) entry which is preliminary data.</text>
</comment>
<sequence>MTVAISPGSTSDRAPAKPALPPRAGISLKPEHYRDILDSRPDIGFVEVHAENYLVDGGPYHYYLNRIREDYALSIHGVGMNIGGEQPLDAAHLDRIAGLLERYQPACFSEHLAWTSHGGIYFNDLLPLNYDSEALQRVCEHIDQVQNRLQRQILLENPATYVEFGRSTMAEAEFIGEVVMRSGCGLLLDVNNVHVTCTNHNLDPDTYIRQLPLGQVGEIHLAGFSREQDADGATLLIDSHDAPVSEAVWTLYEDVLGRCGAKPTLIERDGNIPPLPTLHAEARHAESLLKACQEIEGS</sequence>
<dbReference type="SUPFAM" id="SSF51658">
    <property type="entry name" value="Xylose isomerase-like"/>
    <property type="match status" value="1"/>
</dbReference>
<dbReference type="AlphaFoldDB" id="A0A917Z7V5"/>
<evidence type="ECO:0000313" key="4">
    <source>
        <dbReference type="Proteomes" id="UP000599578"/>
    </source>
</evidence>
<keyword evidence="4" id="KW-1185">Reference proteome</keyword>
<dbReference type="EMBL" id="BMLT01000001">
    <property type="protein sequence ID" value="GGO77141.1"/>
    <property type="molecule type" value="Genomic_DNA"/>
</dbReference>
<dbReference type="RefSeq" id="WP_188858132.1">
    <property type="nucleotide sequence ID" value="NZ_BMLT01000001.1"/>
</dbReference>
<dbReference type="InterPro" id="IPR007801">
    <property type="entry name" value="MbnB/TglH/ChrH"/>
</dbReference>
<evidence type="ECO:0000313" key="3">
    <source>
        <dbReference type="EMBL" id="GGO77141.1"/>
    </source>
</evidence>
<dbReference type="PANTHER" id="PTHR42194:SF1">
    <property type="entry name" value="UPF0276 PROTEIN HI_1600"/>
    <property type="match status" value="1"/>
</dbReference>
<name>A0A917Z7V5_9GAMM</name>
<feature type="region of interest" description="Disordered" evidence="2">
    <location>
        <begin position="1"/>
        <end position="26"/>
    </location>
</feature>
<protein>
    <recommendedName>
        <fullName evidence="1">UPF0276 protein GCM10011348_06040</fullName>
    </recommendedName>
</protein>